<dbReference type="SMART" id="SM01294">
    <property type="entry name" value="PKS_PP_betabranch"/>
    <property type="match status" value="1"/>
</dbReference>
<keyword evidence="2" id="KW-0597">Phosphoprotein</keyword>
<dbReference type="SMART" id="SM00823">
    <property type="entry name" value="PKS_PP"/>
    <property type="match status" value="1"/>
</dbReference>
<dbReference type="AlphaFoldDB" id="A0A927QK31"/>
<evidence type="ECO:0000259" key="8">
    <source>
        <dbReference type="PROSITE" id="PS52019"/>
    </source>
</evidence>
<dbReference type="InterPro" id="IPR020806">
    <property type="entry name" value="PKS_PP-bd"/>
</dbReference>
<keyword evidence="1" id="KW-0596">Phosphopantetheine</keyword>
<dbReference type="SMART" id="SM00822">
    <property type="entry name" value="PKS_KR"/>
    <property type="match status" value="1"/>
</dbReference>
<dbReference type="PROSITE" id="PS52019">
    <property type="entry name" value="PKS_MFAS_DH"/>
    <property type="match status" value="1"/>
</dbReference>
<feature type="domain" description="PKS/mFAS DH" evidence="8">
    <location>
        <begin position="74"/>
        <end position="361"/>
    </location>
</feature>
<dbReference type="InterPro" id="IPR006162">
    <property type="entry name" value="Ppantetheine_attach_site"/>
</dbReference>
<dbReference type="EMBL" id="JACYXT010000046">
    <property type="protein sequence ID" value="MBD9730198.1"/>
    <property type="molecule type" value="Genomic_DNA"/>
</dbReference>
<feature type="region of interest" description="C-terminal hotdog fold" evidence="5">
    <location>
        <begin position="217"/>
        <end position="361"/>
    </location>
</feature>
<dbReference type="GO" id="GO:0004312">
    <property type="term" value="F:fatty acid synthase activity"/>
    <property type="evidence" value="ECO:0007669"/>
    <property type="project" value="TreeGrafter"/>
</dbReference>
<dbReference type="CDD" id="cd08956">
    <property type="entry name" value="KR_3_FAS_SDR_x"/>
    <property type="match status" value="1"/>
</dbReference>
<dbReference type="InterPro" id="IPR036291">
    <property type="entry name" value="NAD(P)-bd_dom_sf"/>
</dbReference>
<evidence type="ECO:0000256" key="2">
    <source>
        <dbReference type="ARBA" id="ARBA00022553"/>
    </source>
</evidence>
<reference evidence="9" key="1">
    <citation type="submission" date="2020-09" db="EMBL/GenBank/DDBJ databases">
        <title>Streptomyces canutascabiei sp. nov., which causes potato common scab and is distributed across the world.</title>
        <authorList>
            <person name="Nguyen H.P."/>
            <person name="Weisberg A.J."/>
            <person name="Chang J.H."/>
            <person name="Clarke C.R."/>
        </authorList>
    </citation>
    <scope>NUCLEOTIDE SEQUENCE</scope>
    <source>
        <strain evidence="9">ID-01-6.2a</strain>
    </source>
</reference>
<feature type="domain" description="Carrier" evidence="7">
    <location>
        <begin position="908"/>
        <end position="983"/>
    </location>
</feature>
<sequence>RGRGERETFATAVATVFTRDAGLDPTVLHGGSAGRRIDLPTYPFQRNRYWATGSATGSTGTSAAARFGLEWKDHPFLSGATPIAVSGTLLLTGRVALSVHPWLADHAISGTVLLPGTAIADLLLRAAEEVGAAGVEELTLHEPLLLPERGGLLVQVLVEAADEQGRRAVAVAARPEGPGRDGEEQEWTRHATGLLTSEAPTVPDTAWAAGAWPPPGAEPIDVEELYDAFAGDGYGYGPAFTALSGVWRLGADLFAEVRRPGADGDSTGDGFGIHPALFDAALHPWRAGGLLPNTGGTTFAPFSWQGIALHATGAETLRVRLAPAGSGAESAFSVQATDPAGAPVLTLDALLLRPVALGETDAPEPLYHVDWQPVPQRTEASATQGWAPDWTVVGAAAGETVAEAAVHADLTALRAAVAAGTPVPRLVVVSPADIGADAPPLDADAGSDADAADRAGTGRDDDTVRDVLGRGLALAQEWVEDERLADSRLVVVTHGAVATGPGDVPDLAGAALWGLLRSAQSEYPDRFTLLDVDGSPASRAALPRALESNEPHIALRTGTLLVPTLAPMTTRPTVTAPSTTAADSAAAEAQGAAPVPDGPAADAVFDPTGTVLITGCTGALGLRVAPHLARRYGVRHMLLVSRRGPDAPEAGALERELVDLGVTATFLACDLADIAAVRRAVAAVPPEHPLTGVVHTAGVLDDGALTGLTRQRLDTVLRPKADAVRNLHEATLDRPLRAFVLFSAAAGILGRPGQASYAAANAVLDALAETRRAAGLPAVSLAWGLWDEKAGMAGGLDDKALRQLRRDGIAALPPGQGLELLDLALTGHRDGPAVLVPLLLDGAALRRTAKERGAATMSPLLRGLLPAALRRGGGTGAPAAADRRGKEADPGAGRVARIVALDAVERSAAVLGLVTEQVAEVLGYASAAEIEPGRPFREIGVDSLAAVELRNRLSRLVGLRLPTTLSFDHPTPKDMAEHIDGKLPRPVGAPPAGTGLEGIGDLERVISLLSTDDTSRAEVRRRLVKLLAALDAPGHSGTQPQGRTAPGPTGADDDAGTGATVTDRLDEATDDEIFAFLDEQL</sequence>
<gene>
    <name evidence="9" type="ORF">IHE70_45035</name>
</gene>
<accession>A0A927QK31</accession>
<evidence type="ECO:0000313" key="10">
    <source>
        <dbReference type="Proteomes" id="UP000661025"/>
    </source>
</evidence>
<dbReference type="InterPro" id="IPR057326">
    <property type="entry name" value="KR_dom"/>
</dbReference>
<dbReference type="PROSITE" id="PS50075">
    <property type="entry name" value="CARRIER"/>
    <property type="match status" value="1"/>
</dbReference>
<feature type="region of interest" description="Disordered" evidence="6">
    <location>
        <begin position="1031"/>
        <end position="1068"/>
    </location>
</feature>
<dbReference type="GO" id="GO:0006633">
    <property type="term" value="P:fatty acid biosynthetic process"/>
    <property type="evidence" value="ECO:0007669"/>
    <property type="project" value="TreeGrafter"/>
</dbReference>
<dbReference type="InterPro" id="IPR049900">
    <property type="entry name" value="PKS_mFAS_DH"/>
</dbReference>
<dbReference type="SMART" id="SM00826">
    <property type="entry name" value="PKS_DH"/>
    <property type="match status" value="1"/>
</dbReference>
<feature type="region of interest" description="Disordered" evidence="6">
    <location>
        <begin position="438"/>
        <end position="462"/>
    </location>
</feature>
<evidence type="ECO:0000313" key="9">
    <source>
        <dbReference type="EMBL" id="MBD9730198.1"/>
    </source>
</evidence>
<dbReference type="InterPro" id="IPR055123">
    <property type="entry name" value="SpnB-like_Rossmann"/>
</dbReference>
<comment type="caution">
    <text evidence="9">The sequence shown here is derived from an EMBL/GenBank/DDBJ whole genome shotgun (WGS) entry which is preliminary data.</text>
</comment>
<feature type="active site" description="Proton donor; for dehydratase activity" evidence="5">
    <location>
        <position position="279"/>
    </location>
</feature>
<dbReference type="PROSITE" id="PS00012">
    <property type="entry name" value="PHOSPHOPANTETHEINE"/>
    <property type="match status" value="1"/>
</dbReference>
<dbReference type="PANTHER" id="PTHR43775:SF51">
    <property type="entry name" value="INACTIVE PHENOLPHTHIOCEROL SYNTHESIS POLYKETIDE SYNTHASE TYPE I PKS1-RELATED"/>
    <property type="match status" value="1"/>
</dbReference>
<evidence type="ECO:0000256" key="5">
    <source>
        <dbReference type="PROSITE-ProRule" id="PRU01363"/>
    </source>
</evidence>
<dbReference type="Pfam" id="PF08659">
    <property type="entry name" value="KR"/>
    <property type="match status" value="1"/>
</dbReference>
<proteinExistence type="predicted"/>
<dbReference type="GO" id="GO:0017000">
    <property type="term" value="P:antibiotic biosynthetic process"/>
    <property type="evidence" value="ECO:0007669"/>
    <property type="project" value="UniProtKB-ARBA"/>
</dbReference>
<dbReference type="Proteomes" id="UP000661025">
    <property type="component" value="Unassembled WGS sequence"/>
</dbReference>
<evidence type="ECO:0000256" key="6">
    <source>
        <dbReference type="SAM" id="MobiDB-lite"/>
    </source>
</evidence>
<dbReference type="InterPro" id="IPR036736">
    <property type="entry name" value="ACP-like_sf"/>
</dbReference>
<dbReference type="Gene3D" id="3.40.50.720">
    <property type="entry name" value="NAD(P)-binding Rossmann-like Domain"/>
    <property type="match status" value="1"/>
</dbReference>
<dbReference type="InterPro" id="IPR049551">
    <property type="entry name" value="PKS_DH_C"/>
</dbReference>
<evidence type="ECO:0000256" key="3">
    <source>
        <dbReference type="ARBA" id="ARBA00022679"/>
    </source>
</evidence>
<dbReference type="Pfam" id="PF21089">
    <property type="entry name" value="PKS_DH_N"/>
    <property type="match status" value="1"/>
</dbReference>
<dbReference type="InterPro" id="IPR049552">
    <property type="entry name" value="PKS_DH_N"/>
</dbReference>
<dbReference type="Pfam" id="PF22953">
    <property type="entry name" value="SpnB_Rossmann"/>
    <property type="match status" value="1"/>
</dbReference>
<dbReference type="PANTHER" id="PTHR43775">
    <property type="entry name" value="FATTY ACID SYNTHASE"/>
    <property type="match status" value="1"/>
</dbReference>
<dbReference type="InterPro" id="IPR050091">
    <property type="entry name" value="PKS_NRPS_Biosynth_Enz"/>
</dbReference>
<keyword evidence="3" id="KW-0808">Transferase</keyword>
<dbReference type="InterPro" id="IPR009081">
    <property type="entry name" value="PP-bd_ACP"/>
</dbReference>
<evidence type="ECO:0000256" key="1">
    <source>
        <dbReference type="ARBA" id="ARBA00022450"/>
    </source>
</evidence>
<feature type="compositionally biased region" description="Basic and acidic residues" evidence="6">
    <location>
        <begin position="451"/>
        <end position="462"/>
    </location>
</feature>
<keyword evidence="4" id="KW-0511">Multifunctional enzyme</keyword>
<protein>
    <submittedName>
        <fullName evidence="9">SDR family NAD(P)-dependent oxidoreductase</fullName>
    </submittedName>
</protein>
<name>A0A927QK31_9ACTN</name>
<dbReference type="RefSeq" id="WP_192366174.1">
    <property type="nucleotide sequence ID" value="NZ_JACYXT010000046.1"/>
</dbReference>
<dbReference type="FunFam" id="1.10.1200.10:FF:000007">
    <property type="entry name" value="Probable polyketide synthase pks17"/>
    <property type="match status" value="1"/>
</dbReference>
<dbReference type="SUPFAM" id="SSF47336">
    <property type="entry name" value="ACP-like"/>
    <property type="match status" value="1"/>
</dbReference>
<feature type="non-terminal residue" evidence="9">
    <location>
        <position position="1"/>
    </location>
</feature>
<feature type="compositionally biased region" description="Low complexity" evidence="6">
    <location>
        <begin position="438"/>
        <end position="449"/>
    </location>
</feature>
<dbReference type="SUPFAM" id="SSF51735">
    <property type="entry name" value="NAD(P)-binding Rossmann-fold domains"/>
    <property type="match status" value="2"/>
</dbReference>
<dbReference type="Gene3D" id="1.10.1200.10">
    <property type="entry name" value="ACP-like"/>
    <property type="match status" value="1"/>
</dbReference>
<dbReference type="Pfam" id="PF00550">
    <property type="entry name" value="PP-binding"/>
    <property type="match status" value="1"/>
</dbReference>
<feature type="region of interest" description="N-terminal hotdog fold" evidence="5">
    <location>
        <begin position="74"/>
        <end position="202"/>
    </location>
</feature>
<dbReference type="Gene3D" id="3.30.70.3290">
    <property type="match status" value="1"/>
</dbReference>
<dbReference type="Gene3D" id="3.10.129.110">
    <property type="entry name" value="Polyketide synthase dehydratase"/>
    <property type="match status" value="1"/>
</dbReference>
<feature type="active site" description="Proton acceptor; for dehydratase activity" evidence="5">
    <location>
        <position position="106"/>
    </location>
</feature>
<dbReference type="InterPro" id="IPR020807">
    <property type="entry name" value="PKS_DH"/>
</dbReference>
<dbReference type="Pfam" id="PF14765">
    <property type="entry name" value="PS-DH"/>
    <property type="match status" value="1"/>
</dbReference>
<feature type="compositionally biased region" description="Low complexity" evidence="6">
    <location>
        <begin position="1044"/>
        <end position="1062"/>
    </location>
</feature>
<evidence type="ECO:0000259" key="7">
    <source>
        <dbReference type="PROSITE" id="PS50075"/>
    </source>
</evidence>
<dbReference type="GO" id="GO:0031177">
    <property type="term" value="F:phosphopantetheine binding"/>
    <property type="evidence" value="ECO:0007669"/>
    <property type="project" value="InterPro"/>
</dbReference>
<organism evidence="9 10">
    <name type="scientific">Streptomyces caniscabiei</name>
    <dbReference type="NCBI Taxonomy" id="2746961"/>
    <lineage>
        <taxon>Bacteria</taxon>
        <taxon>Bacillati</taxon>
        <taxon>Actinomycetota</taxon>
        <taxon>Actinomycetes</taxon>
        <taxon>Kitasatosporales</taxon>
        <taxon>Streptomycetaceae</taxon>
        <taxon>Streptomyces</taxon>
    </lineage>
</organism>
<evidence type="ECO:0000256" key="4">
    <source>
        <dbReference type="ARBA" id="ARBA00023268"/>
    </source>
</evidence>
<dbReference type="InterPro" id="IPR013968">
    <property type="entry name" value="PKS_KR"/>
</dbReference>
<feature type="region of interest" description="Disordered" evidence="6">
    <location>
        <begin position="571"/>
        <end position="600"/>
    </location>
</feature>
<dbReference type="InterPro" id="IPR042104">
    <property type="entry name" value="PKS_dehydratase_sf"/>
</dbReference>